<comment type="caution">
    <text evidence="1">The sequence shown here is derived from an EMBL/GenBank/DDBJ whole genome shotgun (WGS) entry which is preliminary data.</text>
</comment>
<name>A0AAE0PRX6_9TELE</name>
<accession>A0AAE0PRX6</accession>
<reference evidence="1" key="1">
    <citation type="submission" date="2023-06" db="EMBL/GenBank/DDBJ databases">
        <title>Male Hemibagrus guttatus genome.</title>
        <authorList>
            <person name="Bian C."/>
        </authorList>
    </citation>
    <scope>NUCLEOTIDE SEQUENCE</scope>
    <source>
        <strain evidence="1">Male_cb2023</strain>
        <tissue evidence="1">Muscle</tissue>
    </source>
</reference>
<dbReference type="EMBL" id="JAUCMX010000133">
    <property type="protein sequence ID" value="KAK3506153.1"/>
    <property type="molecule type" value="Genomic_DNA"/>
</dbReference>
<sequence>VVEPILQLLPTEPNDEPSAVILENKSFIYLLKPINGFYKPLDADEPDSACRDVQCVSADSSIPQSGPVDICRDIIGIMRGPESRLCWFETAETHCLTREGFPYYTSDEESFTGIQFVEPNIQLLPTEQHQDPSPVLLPLDAGELISAFRNIQFLSADPSISQFEGFPYETSIEDCFTGIQAESGKVTEFISCNRVETSFIVPHYFVCQYFFFIQQQTITTVHCTYLYVAEDGQMYTSTWEYDQNDSEECLNPEEMEVPFICCHFSDGGVTEIGLKVPALREAFAVRAVGVQLAYEALIQFLRTPSNQESIKAELSSCDHHYNFLDVFYELIFFSCFINGSKPQPFKGGFLERLLALISMRDVDVWEPAAELYFTVLVDHLTQLAEVLFTQPLELYSDPAALATVVQRPKAARPADDGHFGEALSNALHTFVQ</sequence>
<organism evidence="1 2">
    <name type="scientific">Hemibagrus guttatus</name>
    <dbReference type="NCBI Taxonomy" id="175788"/>
    <lineage>
        <taxon>Eukaryota</taxon>
        <taxon>Metazoa</taxon>
        <taxon>Chordata</taxon>
        <taxon>Craniata</taxon>
        <taxon>Vertebrata</taxon>
        <taxon>Euteleostomi</taxon>
        <taxon>Actinopterygii</taxon>
        <taxon>Neopterygii</taxon>
        <taxon>Teleostei</taxon>
        <taxon>Ostariophysi</taxon>
        <taxon>Siluriformes</taxon>
        <taxon>Bagridae</taxon>
        <taxon>Hemibagrus</taxon>
    </lineage>
</organism>
<proteinExistence type="predicted"/>
<keyword evidence="2" id="KW-1185">Reference proteome</keyword>
<dbReference type="Proteomes" id="UP001274896">
    <property type="component" value="Unassembled WGS sequence"/>
</dbReference>
<feature type="non-terminal residue" evidence="1">
    <location>
        <position position="1"/>
    </location>
</feature>
<evidence type="ECO:0000313" key="2">
    <source>
        <dbReference type="Proteomes" id="UP001274896"/>
    </source>
</evidence>
<evidence type="ECO:0000313" key="1">
    <source>
        <dbReference type="EMBL" id="KAK3506153.1"/>
    </source>
</evidence>
<gene>
    <name evidence="1" type="ORF">QTP70_021892</name>
</gene>
<protein>
    <submittedName>
        <fullName evidence="1">Uncharacterized protein</fullName>
    </submittedName>
</protein>
<dbReference type="AlphaFoldDB" id="A0AAE0PRX6"/>